<name>A0ABS2FSL4_9FIRM</name>
<dbReference type="GO" id="GO:0003677">
    <property type="term" value="F:DNA binding"/>
    <property type="evidence" value="ECO:0007669"/>
    <property type="project" value="UniProtKB-KW"/>
</dbReference>
<accession>A0ABS2FSL4</accession>
<dbReference type="EMBL" id="JACSNX010000002">
    <property type="protein sequence ID" value="MBM6850423.1"/>
    <property type="molecule type" value="Genomic_DNA"/>
</dbReference>
<sequence>MECLTVLETARKWDLSPRMVQHHCTVGHIPGAQKFGKSWPIPADAEKPRGA</sequence>
<evidence type="ECO:0000313" key="1">
    <source>
        <dbReference type="EMBL" id="MBM6850423.1"/>
    </source>
</evidence>
<gene>
    <name evidence="1" type="ORF">H9X91_03105</name>
</gene>
<proteinExistence type="predicted"/>
<dbReference type="RefSeq" id="WP_204802389.1">
    <property type="nucleotide sequence ID" value="NZ_JACSNX010000002.1"/>
</dbReference>
<evidence type="ECO:0000313" key="2">
    <source>
        <dbReference type="Proteomes" id="UP000719500"/>
    </source>
</evidence>
<protein>
    <submittedName>
        <fullName evidence="1">DNA-binding protein</fullName>
    </submittedName>
</protein>
<comment type="caution">
    <text evidence="1">The sequence shown here is derived from an EMBL/GenBank/DDBJ whole genome shotgun (WGS) entry which is preliminary data.</text>
</comment>
<reference evidence="1 2" key="1">
    <citation type="journal article" date="2021" name="Sci. Rep.">
        <title>The distribution of antibiotic resistance genes in chicken gut microbiota commensals.</title>
        <authorList>
            <person name="Juricova H."/>
            <person name="Matiasovicova J."/>
            <person name="Kubasova T."/>
            <person name="Cejkova D."/>
            <person name="Rychlik I."/>
        </authorList>
    </citation>
    <scope>NUCLEOTIDE SEQUENCE [LARGE SCALE GENOMIC DNA]</scope>
    <source>
        <strain evidence="1 2">An411</strain>
    </source>
</reference>
<keyword evidence="1" id="KW-0238">DNA-binding</keyword>
<dbReference type="Proteomes" id="UP000719500">
    <property type="component" value="Unassembled WGS sequence"/>
</dbReference>
<keyword evidence="2" id="KW-1185">Reference proteome</keyword>
<organism evidence="1 2">
    <name type="scientific">Oscillibacter valericigenes</name>
    <dbReference type="NCBI Taxonomy" id="351091"/>
    <lineage>
        <taxon>Bacteria</taxon>
        <taxon>Bacillati</taxon>
        <taxon>Bacillota</taxon>
        <taxon>Clostridia</taxon>
        <taxon>Eubacteriales</taxon>
        <taxon>Oscillospiraceae</taxon>
        <taxon>Oscillibacter</taxon>
    </lineage>
</organism>